<evidence type="ECO:0000313" key="5">
    <source>
        <dbReference type="Proteomes" id="UP000515703"/>
    </source>
</evidence>
<dbReference type="PROSITE" id="PS51186">
    <property type="entry name" value="GNAT"/>
    <property type="match status" value="1"/>
</dbReference>
<keyword evidence="2" id="KW-0012">Acyltransferase</keyword>
<name>A0A7I8DQJ6_9FIRM</name>
<evidence type="ECO:0000259" key="3">
    <source>
        <dbReference type="PROSITE" id="PS51186"/>
    </source>
</evidence>
<dbReference type="EMBL" id="AP023368">
    <property type="protein sequence ID" value="BCK00701.1"/>
    <property type="molecule type" value="Genomic_DNA"/>
</dbReference>
<dbReference type="RefSeq" id="WP_185256348.1">
    <property type="nucleotide sequence ID" value="NZ_AP023368.1"/>
</dbReference>
<dbReference type="PANTHER" id="PTHR43877:SF2">
    <property type="entry name" value="AMINOALKYLPHOSPHONATE N-ACETYLTRANSFERASE-RELATED"/>
    <property type="match status" value="1"/>
</dbReference>
<dbReference type="SUPFAM" id="SSF55729">
    <property type="entry name" value="Acyl-CoA N-acyltransferases (Nat)"/>
    <property type="match status" value="1"/>
</dbReference>
<dbReference type="InterPro" id="IPR016181">
    <property type="entry name" value="Acyl_CoA_acyltransferase"/>
</dbReference>
<dbReference type="InterPro" id="IPR000182">
    <property type="entry name" value="GNAT_dom"/>
</dbReference>
<dbReference type="AlphaFoldDB" id="A0A7I8DQJ6"/>
<proteinExistence type="predicted"/>
<accession>A0A7I8DQJ6</accession>
<reference evidence="4 5" key="1">
    <citation type="submission" date="2020-08" db="EMBL/GenBank/DDBJ databases">
        <title>Draft genome sequencing of an Anaerocolumna strain isolated from anoxic soil subjected to BSD treatment.</title>
        <authorList>
            <person name="Uek A."/>
            <person name="Tonouchi A."/>
        </authorList>
    </citation>
    <scope>NUCLEOTIDE SEQUENCE [LARGE SCALE GENOMIC DNA]</scope>
    <source>
        <strain evidence="4 5">CTTW</strain>
    </source>
</reference>
<sequence>MIIRPATEKDIEAIRQLFWELDTDAIKHQPEHFQRGDRNDESLIEMINGPKSQFLLAELQDEVVGFSLLFEKETNGPSLLIPCRYAYMQDFIVKEIHRNCGIGTRLFEASKQWAKDRGLDYLRLSVFPSNHSGIRFYKRHGLQEQMVSMECHL</sequence>
<dbReference type="Pfam" id="PF00583">
    <property type="entry name" value="Acetyltransf_1"/>
    <property type="match status" value="1"/>
</dbReference>
<dbReference type="Proteomes" id="UP000515703">
    <property type="component" value="Chromosome"/>
</dbReference>
<evidence type="ECO:0000313" key="4">
    <source>
        <dbReference type="EMBL" id="BCK00701.1"/>
    </source>
</evidence>
<gene>
    <name evidence="4" type="ORF">bsdcttw_37410</name>
</gene>
<keyword evidence="5" id="KW-1185">Reference proteome</keyword>
<feature type="domain" description="N-acetyltransferase" evidence="3">
    <location>
        <begin position="1"/>
        <end position="153"/>
    </location>
</feature>
<dbReference type="Gene3D" id="3.40.630.30">
    <property type="match status" value="1"/>
</dbReference>
<organism evidence="4 5">
    <name type="scientific">Anaerocolumna chitinilytica</name>
    <dbReference type="NCBI Taxonomy" id="1727145"/>
    <lineage>
        <taxon>Bacteria</taxon>
        <taxon>Bacillati</taxon>
        <taxon>Bacillota</taxon>
        <taxon>Clostridia</taxon>
        <taxon>Lachnospirales</taxon>
        <taxon>Lachnospiraceae</taxon>
        <taxon>Anaerocolumna</taxon>
    </lineage>
</organism>
<dbReference type="InterPro" id="IPR050832">
    <property type="entry name" value="Bact_Acetyltransf"/>
</dbReference>
<dbReference type="PANTHER" id="PTHR43877">
    <property type="entry name" value="AMINOALKYLPHOSPHONATE N-ACETYLTRANSFERASE-RELATED-RELATED"/>
    <property type="match status" value="1"/>
</dbReference>
<dbReference type="GO" id="GO:0016747">
    <property type="term" value="F:acyltransferase activity, transferring groups other than amino-acyl groups"/>
    <property type="evidence" value="ECO:0007669"/>
    <property type="project" value="InterPro"/>
</dbReference>
<keyword evidence="1" id="KW-0808">Transferase</keyword>
<reference evidence="4 5" key="2">
    <citation type="submission" date="2020-08" db="EMBL/GenBank/DDBJ databases">
        <authorList>
            <person name="Ueki A."/>
            <person name="Tonouchi A."/>
        </authorList>
    </citation>
    <scope>NUCLEOTIDE SEQUENCE [LARGE SCALE GENOMIC DNA]</scope>
    <source>
        <strain evidence="4 5">CTTW</strain>
    </source>
</reference>
<dbReference type="KEGG" id="acht:bsdcttw_37410"/>
<evidence type="ECO:0000256" key="2">
    <source>
        <dbReference type="ARBA" id="ARBA00023315"/>
    </source>
</evidence>
<dbReference type="CDD" id="cd04301">
    <property type="entry name" value="NAT_SF"/>
    <property type="match status" value="1"/>
</dbReference>
<protein>
    <recommendedName>
        <fullName evidence="3">N-acetyltransferase domain-containing protein</fullName>
    </recommendedName>
</protein>
<evidence type="ECO:0000256" key="1">
    <source>
        <dbReference type="ARBA" id="ARBA00022679"/>
    </source>
</evidence>